<evidence type="ECO:0000259" key="5">
    <source>
        <dbReference type="SMART" id="SM00704"/>
    </source>
</evidence>
<keyword evidence="4" id="KW-0411">Iron-sulfur</keyword>
<keyword evidence="2" id="KW-0479">Metal-binding</keyword>
<dbReference type="GO" id="GO:0046872">
    <property type="term" value="F:metal ion binding"/>
    <property type="evidence" value="ECO:0007669"/>
    <property type="project" value="UniProtKB-KW"/>
</dbReference>
<evidence type="ECO:0000256" key="1">
    <source>
        <dbReference type="ARBA" id="ARBA00022714"/>
    </source>
</evidence>
<name>F9CZ74_9ARCH</name>
<dbReference type="SMART" id="SM00704">
    <property type="entry name" value="ZnF_CDGSH"/>
    <property type="match status" value="1"/>
</dbReference>
<keyword evidence="1" id="KW-0001">2Fe-2S</keyword>
<dbReference type="EMBL" id="AFPU01000001">
    <property type="protein sequence ID" value="EGP94232.1"/>
    <property type="molecule type" value="Genomic_DNA"/>
</dbReference>
<feature type="domain" description="Iron-binding zinc finger CDGSH type" evidence="5">
    <location>
        <begin position="11"/>
        <end position="48"/>
    </location>
</feature>
<evidence type="ECO:0000313" key="7">
    <source>
        <dbReference type="Proteomes" id="UP000004440"/>
    </source>
</evidence>
<dbReference type="Proteomes" id="UP000004440">
    <property type="component" value="Unassembled WGS sequence"/>
</dbReference>
<keyword evidence="7" id="KW-1185">Reference proteome</keyword>
<evidence type="ECO:0000256" key="3">
    <source>
        <dbReference type="ARBA" id="ARBA00023004"/>
    </source>
</evidence>
<evidence type="ECO:0000256" key="4">
    <source>
        <dbReference type="ARBA" id="ARBA00023014"/>
    </source>
</evidence>
<dbReference type="InterPro" id="IPR042216">
    <property type="entry name" value="MitoNEET_CISD"/>
</dbReference>
<reference evidence="6 7" key="1">
    <citation type="journal article" date="2011" name="J. Bacteriol.">
        <title>Genome Sequence of an Ammonia-Oxidizing Soil Archaeon, "Candidatus Nitrosoarchaeum koreensis" MY1.</title>
        <authorList>
            <person name="Kim B.K."/>
            <person name="Jung M.Y."/>
            <person name="Yu D.S."/>
            <person name="Park S.J."/>
            <person name="Oh T.K."/>
            <person name="Rhee S.K."/>
            <person name="Kim J.F."/>
        </authorList>
    </citation>
    <scope>NUCLEOTIDE SEQUENCE [LARGE SCALE GENOMIC DNA]</scope>
    <source>
        <strain evidence="6 7">MY1</strain>
    </source>
</reference>
<organism evidence="6 7">
    <name type="scientific">Nitrosarchaeum koreense MY1</name>
    <dbReference type="NCBI Taxonomy" id="1001994"/>
    <lineage>
        <taxon>Archaea</taxon>
        <taxon>Nitrososphaerota</taxon>
        <taxon>Nitrososphaeria</taxon>
        <taxon>Nitrosopumilales</taxon>
        <taxon>Nitrosopumilaceae</taxon>
        <taxon>Nitrosarchaeum</taxon>
    </lineage>
</organism>
<keyword evidence="3" id="KW-0408">Iron</keyword>
<accession>F9CZ74</accession>
<dbReference type="InterPro" id="IPR018967">
    <property type="entry name" value="FeS-contain_CDGSH-typ"/>
</dbReference>
<dbReference type="RefSeq" id="WP_007551175.1">
    <property type="nucleotide sequence ID" value="NZ_AFPU01000001.1"/>
</dbReference>
<evidence type="ECO:0000313" key="6">
    <source>
        <dbReference type="EMBL" id="EGP94232.1"/>
    </source>
</evidence>
<dbReference type="GO" id="GO:0051537">
    <property type="term" value="F:2 iron, 2 sulfur cluster binding"/>
    <property type="evidence" value="ECO:0007669"/>
    <property type="project" value="UniProtKB-KW"/>
</dbReference>
<evidence type="ECO:0000256" key="2">
    <source>
        <dbReference type="ARBA" id="ARBA00022723"/>
    </source>
</evidence>
<dbReference type="Gene3D" id="3.40.5.90">
    <property type="entry name" value="CDGSH iron-sulfur domain, mitoNEET-type"/>
    <property type="match status" value="1"/>
</dbReference>
<protein>
    <submittedName>
        <fullName evidence="6">Zinc finger, CDGSH-type domain protein</fullName>
    </submittedName>
</protein>
<dbReference type="Pfam" id="PF09360">
    <property type="entry name" value="zf-CDGSH"/>
    <property type="match status" value="1"/>
</dbReference>
<dbReference type="GO" id="GO:0005737">
    <property type="term" value="C:cytoplasm"/>
    <property type="evidence" value="ECO:0007669"/>
    <property type="project" value="UniProtKB-ARBA"/>
</dbReference>
<comment type="caution">
    <text evidence="6">The sequence shown here is derived from an EMBL/GenBank/DDBJ whole genome shotgun (WGS) entry which is preliminary data.</text>
</comment>
<dbReference type="PATRIC" id="fig|1001994.6.peg.1461"/>
<gene>
    <name evidence="6" type="ORF">MY1_1477</name>
</gene>
<dbReference type="OrthoDB" id="5781at2157"/>
<proteinExistence type="predicted"/>
<dbReference type="AlphaFoldDB" id="F9CZ74"/>
<sequence>MTKIVIKATENGPCLIEVDGKKVAALCRCGASNNKPHCDGSHIKIGFKANATEIKV</sequence>